<dbReference type="CDD" id="cd13124">
    <property type="entry name" value="MATE_SpoVB_like"/>
    <property type="match status" value="1"/>
</dbReference>
<dbReference type="Proteomes" id="UP000031829">
    <property type="component" value="Chromosome"/>
</dbReference>
<protein>
    <submittedName>
        <fullName evidence="6">Sporulation protein ykvU</fullName>
    </submittedName>
</protein>
<keyword evidence="2" id="KW-1003">Cell membrane</keyword>
<dbReference type="PANTHER" id="PTHR30250">
    <property type="entry name" value="PST FAMILY PREDICTED COLANIC ACID TRANSPORTER"/>
    <property type="match status" value="1"/>
</dbReference>
<dbReference type="InterPro" id="IPR050833">
    <property type="entry name" value="Poly_Biosynth_Transport"/>
</dbReference>
<evidence type="ECO:0000256" key="1">
    <source>
        <dbReference type="ARBA" id="ARBA00004651"/>
    </source>
</evidence>
<dbReference type="GeneID" id="93643448"/>
<evidence type="ECO:0000256" key="5">
    <source>
        <dbReference type="ARBA" id="ARBA00023136"/>
    </source>
</evidence>
<dbReference type="EMBL" id="CP009920">
    <property type="protein sequence ID" value="AJI22739.1"/>
    <property type="molecule type" value="Genomic_DNA"/>
</dbReference>
<keyword evidence="3" id="KW-0812">Transmembrane</keyword>
<proteinExistence type="predicted"/>
<dbReference type="GO" id="GO:0005886">
    <property type="term" value="C:plasma membrane"/>
    <property type="evidence" value="ECO:0007669"/>
    <property type="project" value="UniProtKB-SubCell"/>
</dbReference>
<dbReference type="InterPro" id="IPR002797">
    <property type="entry name" value="Polysacc_synth"/>
</dbReference>
<accession>A0A0B6ASB1</accession>
<evidence type="ECO:0000256" key="4">
    <source>
        <dbReference type="ARBA" id="ARBA00022989"/>
    </source>
</evidence>
<sequence>MNTFLKGTFILAGAAFAGELIEFLVNMVLARELGREGMGMYMTVLPIIFLIATVANLELPISISKFLAEHHRKEHQHMMKHATIFATAVSLGIFFITLAVLAAFPFFSHYHPYLKWVVLCFIPVVSFSAVLRGYFTGKNNMTTIAVSNFIRKAFQLTILFIVFQMFAFTDVKMSLFIAICTLIGTEAVILLYFFITYVTQLSVLSRGHRPLLSPSEIRKKLLGVSLPTTGLRLFNAVCNAIQPFLIKHALVLSGMTLTGATQHFGMLTGVAMSIGFFPAFFAHSLLVALIPAVSEAHAKNQEEQLQRLLTQSMQMTFLYGIPSIVAMYFFAEPLTNLFFHSTEAVYYLKALWPYFLFHFFAVPLQAYLIGLGYVKDAFYHTIWSHIVSFSLMFFLGSQTNIGMQGIIIGMNCGVVVLTVLHYVTICKVINVSFFSLKHKTHLS</sequence>
<dbReference type="PANTHER" id="PTHR30250:SF24">
    <property type="entry name" value="STAGE V SPORULATION PROTEIN B"/>
    <property type="match status" value="1"/>
</dbReference>
<comment type="subcellular location">
    <subcellularLocation>
        <location evidence="1">Cell membrane</location>
        <topology evidence="1">Multi-pass membrane protein</topology>
    </subcellularLocation>
</comment>
<dbReference type="PIRSF" id="PIRSF038958">
    <property type="entry name" value="PG_synth_SpoVB"/>
    <property type="match status" value="1"/>
</dbReference>
<dbReference type="Pfam" id="PF01943">
    <property type="entry name" value="Polysacc_synt"/>
    <property type="match status" value="1"/>
</dbReference>
<keyword evidence="5" id="KW-0472">Membrane</keyword>
<evidence type="ECO:0000313" key="6">
    <source>
        <dbReference type="EMBL" id="AJI22739.1"/>
    </source>
</evidence>
<organism evidence="6 7">
    <name type="scientific">Priestia megaterium (strain ATCC 14581 / DSM 32 / CCUG 1817 / JCM 2506 / NBRC 15308 / NCIMB 9376 / NCTC 10342 / NRRL B-14308 / VKM B-512 / Ford 19)</name>
    <name type="common">Bacillus megaterium</name>
    <dbReference type="NCBI Taxonomy" id="1348623"/>
    <lineage>
        <taxon>Bacteria</taxon>
        <taxon>Bacillati</taxon>
        <taxon>Bacillota</taxon>
        <taxon>Bacilli</taxon>
        <taxon>Bacillales</taxon>
        <taxon>Bacillaceae</taxon>
        <taxon>Priestia</taxon>
    </lineage>
</organism>
<dbReference type="KEGG" id="bmeg:BG04_5504"/>
<dbReference type="InterPro" id="IPR024923">
    <property type="entry name" value="PG_synth_SpoVB"/>
</dbReference>
<evidence type="ECO:0000256" key="3">
    <source>
        <dbReference type="ARBA" id="ARBA00022692"/>
    </source>
</evidence>
<evidence type="ECO:0000313" key="7">
    <source>
        <dbReference type="Proteomes" id="UP000031829"/>
    </source>
</evidence>
<dbReference type="RefSeq" id="WP_013083768.1">
    <property type="nucleotide sequence ID" value="NZ_BCVB01000006.1"/>
</dbReference>
<reference evidence="6 7" key="1">
    <citation type="journal article" date="2015" name="Genome Announc.">
        <title>Complete genome sequences for 35 biothreat assay-relevant bacillus species.</title>
        <authorList>
            <person name="Johnson S.L."/>
            <person name="Daligault H.E."/>
            <person name="Davenport K.W."/>
            <person name="Jaissle J."/>
            <person name="Frey K.G."/>
            <person name="Ladner J.T."/>
            <person name="Broomall S.M."/>
            <person name="Bishop-Lilly K.A."/>
            <person name="Bruce D.C."/>
            <person name="Gibbons H.S."/>
            <person name="Coyne S.R."/>
            <person name="Lo C.C."/>
            <person name="Meincke L."/>
            <person name="Munk A.C."/>
            <person name="Koroleva G.I."/>
            <person name="Rosenzweig C.N."/>
            <person name="Palacios G.F."/>
            <person name="Redden C.L."/>
            <person name="Minogue T.D."/>
            <person name="Chain P.S."/>
        </authorList>
    </citation>
    <scope>NUCLEOTIDE SEQUENCE [LARGE SCALE GENOMIC DNA]</scope>
    <source>
        <strain evidence="7">ATCC 14581 / DSM 32 / JCM 2506 / NBRC 15308 / NCIMB 9376 / NCTC 10342 / NRRL B-14308 / VKM B-512</strain>
    </source>
</reference>
<gene>
    <name evidence="6" type="primary">ykvU</name>
    <name evidence="6" type="ORF">BG04_5504</name>
</gene>
<keyword evidence="4" id="KW-1133">Transmembrane helix</keyword>
<dbReference type="HOGENOM" id="CLU_022017_2_0_9"/>
<evidence type="ECO:0000256" key="2">
    <source>
        <dbReference type="ARBA" id="ARBA00022475"/>
    </source>
</evidence>
<name>A0A0B6ASB1_PRIM2</name>
<dbReference type="PATRIC" id="fig|592022.4.peg.2982"/>
<dbReference type="AlphaFoldDB" id="A0A0B6ASB1"/>